<keyword evidence="4" id="KW-0456">Lyase</keyword>
<keyword evidence="7" id="KW-1185">Reference proteome</keyword>
<evidence type="ECO:0000256" key="1">
    <source>
        <dbReference type="ARBA" id="ARBA00004761"/>
    </source>
</evidence>
<dbReference type="CDD" id="cd00452">
    <property type="entry name" value="KDPG_aldolase"/>
    <property type="match status" value="1"/>
</dbReference>
<comment type="subunit">
    <text evidence="3">Homotrimer.</text>
</comment>
<evidence type="ECO:0000256" key="2">
    <source>
        <dbReference type="ARBA" id="ARBA00006906"/>
    </source>
</evidence>
<dbReference type="KEGG" id="vne:CFK40_05150"/>
<name>A0A221M9Z0_9BACI</name>
<dbReference type="NCBIfam" id="TIGR01182">
    <property type="entry name" value="eda"/>
    <property type="match status" value="1"/>
</dbReference>
<evidence type="ECO:0000256" key="3">
    <source>
        <dbReference type="ARBA" id="ARBA00011233"/>
    </source>
</evidence>
<protein>
    <submittedName>
        <fullName evidence="6">2-dehydro-3-deoxyphosphogluconate aldolase</fullName>
    </submittedName>
</protein>
<reference evidence="6 7" key="1">
    <citation type="journal article" date="2003" name="Int. J. Syst. Evol. Microbiol.">
        <title>Virgibacillus carmonensis sp. nov., Virgibacillus necropolis sp. nov. and Virgibacillus picturae sp. nov., three novel species isolated from deteriorated mural paintings, transfer of the species of the genus salibacillus to Virgibacillus, as Virgibacillus marismortui comb. nov. and Virgibacillus salexigens comb. nov., and emended description of the genus Virgibacillus.</title>
        <authorList>
            <person name="Heyrman J."/>
            <person name="Logan N.A."/>
            <person name="Busse H.J."/>
            <person name="Balcaen A."/>
            <person name="Lebbe L."/>
            <person name="Rodriguez-Diaz M."/>
            <person name="Swings J."/>
            <person name="De Vos P."/>
        </authorList>
    </citation>
    <scope>NUCLEOTIDE SEQUENCE [LARGE SCALE GENOMIC DNA]</scope>
    <source>
        <strain evidence="6 7">LMG 19488</strain>
    </source>
</reference>
<dbReference type="EMBL" id="CP022437">
    <property type="protein sequence ID" value="ASN04439.1"/>
    <property type="molecule type" value="Genomic_DNA"/>
</dbReference>
<accession>A0A221M9Z0</accession>
<gene>
    <name evidence="6" type="ORF">CFK40_05150</name>
</gene>
<proteinExistence type="inferred from homology"/>
<keyword evidence="5" id="KW-0119">Carbohydrate metabolism</keyword>
<dbReference type="PANTHER" id="PTHR30246:SF1">
    <property type="entry name" value="2-DEHYDRO-3-DEOXY-6-PHOSPHOGALACTONATE ALDOLASE-RELATED"/>
    <property type="match status" value="1"/>
</dbReference>
<dbReference type="Gene3D" id="3.20.20.70">
    <property type="entry name" value="Aldolase class I"/>
    <property type="match status" value="1"/>
</dbReference>
<evidence type="ECO:0000256" key="5">
    <source>
        <dbReference type="ARBA" id="ARBA00023277"/>
    </source>
</evidence>
<dbReference type="SUPFAM" id="SSF51569">
    <property type="entry name" value="Aldolase"/>
    <property type="match status" value="1"/>
</dbReference>
<dbReference type="AlphaFoldDB" id="A0A221M9Z0"/>
<evidence type="ECO:0000313" key="7">
    <source>
        <dbReference type="Proteomes" id="UP000204391"/>
    </source>
</evidence>
<dbReference type="OrthoDB" id="9802667at2"/>
<evidence type="ECO:0000313" key="6">
    <source>
        <dbReference type="EMBL" id="ASN04439.1"/>
    </source>
</evidence>
<dbReference type="InterPro" id="IPR000887">
    <property type="entry name" value="Aldlse_KDPG_KHG"/>
</dbReference>
<comment type="pathway">
    <text evidence="1">Carbohydrate acid metabolism.</text>
</comment>
<organism evidence="6 7">
    <name type="scientific">Virgibacillus necropolis</name>
    <dbReference type="NCBI Taxonomy" id="163877"/>
    <lineage>
        <taxon>Bacteria</taxon>
        <taxon>Bacillati</taxon>
        <taxon>Bacillota</taxon>
        <taxon>Bacilli</taxon>
        <taxon>Bacillales</taxon>
        <taxon>Bacillaceae</taxon>
        <taxon>Virgibacillus</taxon>
    </lineage>
</organism>
<dbReference type="GO" id="GO:0016829">
    <property type="term" value="F:lyase activity"/>
    <property type="evidence" value="ECO:0007669"/>
    <property type="project" value="UniProtKB-KW"/>
</dbReference>
<dbReference type="Pfam" id="PF01081">
    <property type="entry name" value="Aldolase"/>
    <property type="match status" value="1"/>
</dbReference>
<sequence>MTPIEMIKTNKIVAVIRHADEHNIVPILEALSKGGVKVVEITAETANVGNVIEAAVNHVHEEVCIGAGTVLDPETAKAVLLAGAEFIVSPTLNTDTLKLTNRYGVLNIPGVLSPTEILTAYEHGAKMVKIFPADTFGPGYIKNILGPLPHVQAMVTGGITLENMNEYLDKGSVAVGIGSNLVNAKMLETEKDYRQLTINAEHYVAKLNERKKS</sequence>
<dbReference type="Proteomes" id="UP000204391">
    <property type="component" value="Chromosome"/>
</dbReference>
<dbReference type="InterPro" id="IPR013785">
    <property type="entry name" value="Aldolase_TIM"/>
</dbReference>
<comment type="similarity">
    <text evidence="2">Belongs to the KHG/KDPG aldolase family.</text>
</comment>
<evidence type="ECO:0000256" key="4">
    <source>
        <dbReference type="ARBA" id="ARBA00023239"/>
    </source>
</evidence>
<dbReference type="PANTHER" id="PTHR30246">
    <property type="entry name" value="2-KETO-3-DEOXY-6-PHOSPHOGLUCONATE ALDOLASE"/>
    <property type="match status" value="1"/>
</dbReference>